<accession>A0ACD0NR78</accession>
<reference evidence="1 2" key="1">
    <citation type="journal article" date="2018" name="Mol. Biol. Evol.">
        <title>Broad Genomic Sampling Reveals a Smut Pathogenic Ancestry of the Fungal Clade Ustilaginomycotina.</title>
        <authorList>
            <person name="Kijpornyongpan T."/>
            <person name="Mondo S.J."/>
            <person name="Barry K."/>
            <person name="Sandor L."/>
            <person name="Lee J."/>
            <person name="Lipzen A."/>
            <person name="Pangilinan J."/>
            <person name="LaButti K."/>
            <person name="Hainaut M."/>
            <person name="Henrissat B."/>
            <person name="Grigoriev I.V."/>
            <person name="Spatafora J.W."/>
            <person name="Aime M.C."/>
        </authorList>
    </citation>
    <scope>NUCLEOTIDE SEQUENCE [LARGE SCALE GENOMIC DNA]</scope>
    <source>
        <strain evidence="1 2">SA 807</strain>
    </source>
</reference>
<protein>
    <submittedName>
        <fullName evidence="1">Uncharacterized protein</fullName>
    </submittedName>
</protein>
<organism evidence="1 2">
    <name type="scientific">Violaceomyces palustris</name>
    <dbReference type="NCBI Taxonomy" id="1673888"/>
    <lineage>
        <taxon>Eukaryota</taxon>
        <taxon>Fungi</taxon>
        <taxon>Dikarya</taxon>
        <taxon>Basidiomycota</taxon>
        <taxon>Ustilaginomycotina</taxon>
        <taxon>Ustilaginomycetes</taxon>
        <taxon>Violaceomycetales</taxon>
        <taxon>Violaceomycetaceae</taxon>
        <taxon>Violaceomyces</taxon>
    </lineage>
</organism>
<dbReference type="EMBL" id="KZ820249">
    <property type="protein sequence ID" value="PWN48210.1"/>
    <property type="molecule type" value="Genomic_DNA"/>
</dbReference>
<evidence type="ECO:0000313" key="1">
    <source>
        <dbReference type="EMBL" id="PWN48210.1"/>
    </source>
</evidence>
<sequence length="479" mass="52399">MAFRSAVPLLVAGMLLTGISNSLFTKYQDYQCVENCDSPDPKARVEFSQPVWQTLQMFLGECLCLLPVVFRLLYNKFNPKRDLLLPKKPQDIPPDSGIVFQSTNDSPSSRISSSSTSSYDAIRVGASSTHTGATHAPTDGVPTPVPPFEIAGRALNPGELDQESIHEEVFESDFAGQEMSGKAVFLFFMPAFCDICGTTLMNVGLLFTPVSIYQMTRGALVLWVGVFSVIFLRRHLYFFQWISLLTVMAGVCVVGMSGTLFKRAEAPSTLEEENDDLPESAKALLGVLLILFAQLFTAAQFVLEEKIMSRYSVEPLLAVGYEGLFGCGTTLLAMPILHYFIGSTEEGKGGYFDMGAGWSQIINSPTVLWSSIAIAFSIAFFNFFGLSVTRSVSATARSTIDTCRTLGIWIVSLVLGWEVFKPLSGGLQVVGFALLVYGTFLFNGIVSPPGFCAPSQNYEDYEAAPIEDVDEVDQNPSRR</sequence>
<evidence type="ECO:0000313" key="2">
    <source>
        <dbReference type="Proteomes" id="UP000245626"/>
    </source>
</evidence>
<dbReference type="Proteomes" id="UP000245626">
    <property type="component" value="Unassembled WGS sequence"/>
</dbReference>
<keyword evidence="2" id="KW-1185">Reference proteome</keyword>
<name>A0ACD0NR78_9BASI</name>
<proteinExistence type="predicted"/>
<gene>
    <name evidence="1" type="ORF">IE53DRAFT_208121</name>
</gene>